<evidence type="ECO:0000313" key="11">
    <source>
        <dbReference type="EMBL" id="KUM86788.1"/>
    </source>
</evidence>
<comment type="caution">
    <text evidence="7">Lacks conserved residue(s) required for the propagation of feature annotation.</text>
</comment>
<keyword evidence="2" id="KW-0597">Phosphoprotein</keyword>
<dbReference type="SMART" id="SM00823">
    <property type="entry name" value="PKS_PP"/>
    <property type="match status" value="1"/>
</dbReference>
<reference evidence="11 12" key="1">
    <citation type="submission" date="2015-10" db="EMBL/GenBank/DDBJ databases">
        <title>Draft genome sequence of Streptomyces cellostaticus DSM 40189, type strain for the species Streptomyces cellostaticus.</title>
        <authorList>
            <person name="Ruckert C."/>
            <person name="Winkler A."/>
            <person name="Kalinowski J."/>
            <person name="Kampfer P."/>
            <person name="Glaeser S."/>
        </authorList>
    </citation>
    <scope>NUCLEOTIDE SEQUENCE [LARGE SCALE GENOMIC DNA]</scope>
    <source>
        <strain evidence="11 12">DSM 40189</strain>
    </source>
</reference>
<dbReference type="GO" id="GO:0004312">
    <property type="term" value="F:fatty acid synthase activity"/>
    <property type="evidence" value="ECO:0007669"/>
    <property type="project" value="TreeGrafter"/>
</dbReference>
<organism evidence="11 12">
    <name type="scientific">Streptomyces cellostaticus</name>
    <dbReference type="NCBI Taxonomy" id="67285"/>
    <lineage>
        <taxon>Bacteria</taxon>
        <taxon>Bacillati</taxon>
        <taxon>Actinomycetota</taxon>
        <taxon>Actinomycetes</taxon>
        <taxon>Kitasatosporales</taxon>
        <taxon>Streptomycetaceae</taxon>
        <taxon>Streptomyces</taxon>
    </lineage>
</organism>
<dbReference type="PROSITE" id="PS52004">
    <property type="entry name" value="KS3_2"/>
    <property type="match status" value="2"/>
</dbReference>
<evidence type="ECO:0000256" key="2">
    <source>
        <dbReference type="ARBA" id="ARBA00022553"/>
    </source>
</evidence>
<dbReference type="Proteomes" id="UP000054241">
    <property type="component" value="Unassembled WGS sequence"/>
</dbReference>
<dbReference type="InterPro" id="IPR020806">
    <property type="entry name" value="PKS_PP-bd"/>
</dbReference>
<dbReference type="PROSITE" id="PS00606">
    <property type="entry name" value="KS3_1"/>
    <property type="match status" value="1"/>
</dbReference>
<dbReference type="Pfam" id="PF02801">
    <property type="entry name" value="Ketoacyl-synt_C"/>
    <property type="match status" value="2"/>
</dbReference>
<dbReference type="SUPFAM" id="SSF55048">
    <property type="entry name" value="Probable ACP-binding domain of malonyl-CoA ACP transacylase"/>
    <property type="match status" value="2"/>
</dbReference>
<dbReference type="GO" id="GO:0006633">
    <property type="term" value="P:fatty acid biosynthetic process"/>
    <property type="evidence" value="ECO:0007669"/>
    <property type="project" value="InterPro"/>
</dbReference>
<dbReference type="InterPro" id="IPR014043">
    <property type="entry name" value="Acyl_transferase_dom"/>
</dbReference>
<evidence type="ECO:0000256" key="6">
    <source>
        <dbReference type="ARBA" id="ARBA00023315"/>
    </source>
</evidence>
<dbReference type="Pfam" id="PF21089">
    <property type="entry name" value="PKS_DH_N"/>
    <property type="match status" value="1"/>
</dbReference>
<dbReference type="Gene3D" id="3.40.47.10">
    <property type="match status" value="2"/>
</dbReference>
<feature type="domain" description="Ketosynthase family 3 (KS3)" evidence="9">
    <location>
        <begin position="1046"/>
        <end position="1469"/>
    </location>
</feature>
<dbReference type="InterPro" id="IPR014031">
    <property type="entry name" value="Ketoacyl_synth_C"/>
</dbReference>
<feature type="domain" description="Carrier" evidence="8">
    <location>
        <begin position="953"/>
        <end position="1028"/>
    </location>
</feature>
<dbReference type="InterPro" id="IPR036736">
    <property type="entry name" value="ACP-like_sf"/>
</dbReference>
<dbReference type="Pfam" id="PF00550">
    <property type="entry name" value="PP-binding"/>
    <property type="match status" value="1"/>
</dbReference>
<dbReference type="RefSeq" id="WP_067010762.1">
    <property type="nucleotide sequence ID" value="NZ_KQ948069.1"/>
</dbReference>
<dbReference type="Pfam" id="PF00109">
    <property type="entry name" value="ketoacyl-synt"/>
    <property type="match status" value="2"/>
</dbReference>
<dbReference type="InterPro" id="IPR049552">
    <property type="entry name" value="PKS_DH_N"/>
</dbReference>
<dbReference type="PROSITE" id="PS00012">
    <property type="entry name" value="PHOSPHOPANTETHEINE"/>
    <property type="match status" value="1"/>
</dbReference>
<evidence type="ECO:0000256" key="7">
    <source>
        <dbReference type="PROSITE-ProRule" id="PRU01363"/>
    </source>
</evidence>
<dbReference type="FunFam" id="3.40.366.10:FF:000002">
    <property type="entry name" value="Probable polyketide synthase 2"/>
    <property type="match status" value="2"/>
</dbReference>
<dbReference type="Gene3D" id="3.10.129.110">
    <property type="entry name" value="Polyketide synthase dehydratase"/>
    <property type="match status" value="1"/>
</dbReference>
<dbReference type="Pfam" id="PF16197">
    <property type="entry name" value="KAsynt_C_assoc"/>
    <property type="match status" value="2"/>
</dbReference>
<keyword evidence="3" id="KW-0808">Transferase</keyword>
<dbReference type="Gene3D" id="3.40.366.10">
    <property type="entry name" value="Malonyl-Coenzyme A Acyl Carrier Protein, domain 2"/>
    <property type="match status" value="2"/>
</dbReference>
<dbReference type="InterPro" id="IPR006162">
    <property type="entry name" value="Ppantetheine_attach_site"/>
</dbReference>
<dbReference type="InterPro" id="IPR020841">
    <property type="entry name" value="PKS_Beta-ketoAc_synthase_dom"/>
</dbReference>
<dbReference type="InterPro" id="IPR009081">
    <property type="entry name" value="PP-bd_ACP"/>
</dbReference>
<keyword evidence="4" id="KW-0045">Antibiotic biosynthesis</keyword>
<dbReference type="GO" id="GO:0031177">
    <property type="term" value="F:phosphopantetheine binding"/>
    <property type="evidence" value="ECO:0007669"/>
    <property type="project" value="InterPro"/>
</dbReference>
<gene>
    <name evidence="11" type="ORF">AQI88_41005</name>
</gene>
<sequence>MNETVEPATELAVAGAEPLAIIGMSCRYPGGVRSPEALWKLLADRRDVLSDFPADRNWDLESLYGEDPESPGKTYLTRGGFLEDAAGFDAGFFGIPPREALSMEPQQRLLLEASWEALERAAITPAAIRDTRTGVFVGAEPREYGPRLQDAPESVKGYLLTGTTTSVMSGRISYLLGLHGPSLTVDTSASSSLVAIHLAAQALQQGDCSLALAGGVSVMSTPGNFVAFSGLRALSPDGVCKPFSAAADGTVWSEGVGLIVLERLSDALRNGHRVLAVLRGSAINSDGSSEGLTAPNGPAQQAVIRRALSNAGLATQDVDAVEAHGTGTRLGDPIEAQALLATYGQERPQERPLWLGSVKSNLGHTQAAAGVAGVIKMVLALQNQQLPAMLHADEPSPHVDWSAGAVRLLAEPVPWPAGERARRAGVSAFGLSGTNVHLILEEAPADEVTEPADGAGSAQGTAAPVVSGAGAWVVSGRSTDALAAQAERLREWIAARPGLDVPDVAWSLAATRSVFEHRAVVIGGDRQDLLTGVASLAGGVPAGSVVSGAARPAARVAFVFPGQGSQWVGMGRELALSSTVFAARLAECEQALAPYVDWSLTDVLAGAPGAPEWESADVVQPVLWAVMVSLAAVWQASGVTPDAVVGHSQGEIAAATVAGMLSLEDGAKVVALRSQALRVLSGAGGMLSVTEPAAQAEERLARWEGRLSVAAVNGPAAVVVSGEPDALQELAQELEAEGVRSRMVAVDYASHCAQVEQLEEEILSVLAGVAPRPGLVPMVSAMTGETLTGTELDAAYWYGSLRAPVHFDRAVRILSGLGHQVFIEISPHPVLMGAMTDTLEEAALEAGPGTTAGVVCGTLRRDEGGAARLITSLAEAFVHGVPVDWTAVLPAGQQVELPTYAFRHERYWLDDGGRPNMAELPLSAGVPAVTPPPKAGTGALRHVAELPEPEQLQTILDLIQQHAAAILGHTSPQTVEPGHTFKELGFDSVTGVELRNRLSTAVALQLPTTLIFDYPTPWALTEFLRAEALGHPDETTPQARTAASTDDPIAIVAMSCRLPGGVRAPEELWDLLADGADAVAELPSDRGWDLGELYDPDSTRPGTFYAREGGFISGAGEFDATFFGISPREALAMDPQQRLLLEMSWEAFERAGIDPAQLRGSATGVFVGAAASGYGASAPEGLEGHLQSGIAPSVISGRVAYTFGLEGPAVTVDTACSSSLVALHLAAQALRSGECSLALVGGVTVHATPAWLVWFSRQQGLAADGRCKAYSDEADGMGMAEGAGVVVLERLSDARRLGHEVLAVVSGSAVNQDGASNGLTAPNGPAQQRVIRSALANAGLATGDVDVVEGHGTGTRLGDPIEAQALIATYGQGRSAERPLWLGSVKSNIGHTQWAAGVAGVIKMVLALQHRELPRTLHAQEPSSHVDWATGAVRLVTEPVPWQDAGRPRRAGVSSFGISGTNAHVIIEQAPAEDTPDSETGVVLPVVPWVVSGRSVAGLAGQAERLAGFVQDRADAGVADVGWSLARTRSALEHRAVVLGADREELLAGLDALAGGREVAGVVTGSVGPVGKVGFVFTGQGAQRLGMGRDLYEVFPVFAEAFDAVCAGLDEHLDGSVAAVVRGEGRAEWLGGGRVDETVWAQAGLFAVEVALFRLLESWGIAPQVVAGHSIGELAAAHVAGVWSLGDACAVVAARGRLMQELPSGGAMVAVEAGEEQVAEAIQDHPLVGIAAVNGPRAVVISGAEAEVEAVAEELAQAGARTRRLRVSHAFHSPLMEPMLERFAQVVGAVGYQEPRLAMVSALTGQPVTSEVMDPAYWVSHVREAVRFADAVSALRESGVRTFVEIGPDGVLSGMGPQIRTTSDTGEADTGEADAGEVWLPVLRRGRDEVRALLTAIARVHVRGQAVDWDQVFAGTGARRVDLPTYAFQRQRYWLNPVAASRAEHLGLETSGHPLLGAAVELPATGGLVLTGRLSLAGQPWLADHVVAGQVVVPGAALLEMAVRAGD</sequence>
<dbReference type="Gene3D" id="1.10.1200.10">
    <property type="entry name" value="ACP-like"/>
    <property type="match status" value="1"/>
</dbReference>
<dbReference type="InterPro" id="IPR014030">
    <property type="entry name" value="Ketoacyl_synth_N"/>
</dbReference>
<dbReference type="STRING" id="67285.AQI88_41005"/>
<evidence type="ECO:0000259" key="9">
    <source>
        <dbReference type="PROSITE" id="PS52004"/>
    </source>
</evidence>
<dbReference type="InterPro" id="IPR050091">
    <property type="entry name" value="PKS_NRPS_Biosynth_Enz"/>
</dbReference>
<dbReference type="InterPro" id="IPR001227">
    <property type="entry name" value="Ac_transferase_dom_sf"/>
</dbReference>
<dbReference type="SUPFAM" id="SSF52151">
    <property type="entry name" value="FabD/lysophospholipase-like"/>
    <property type="match status" value="2"/>
</dbReference>
<dbReference type="PANTHER" id="PTHR43775">
    <property type="entry name" value="FATTY ACID SYNTHASE"/>
    <property type="match status" value="1"/>
</dbReference>
<dbReference type="FunFam" id="1.10.1200.10:FF:000007">
    <property type="entry name" value="Probable polyketide synthase pks17"/>
    <property type="match status" value="1"/>
</dbReference>
<dbReference type="InterPro" id="IPR032821">
    <property type="entry name" value="PKS_assoc"/>
</dbReference>
<comment type="caution">
    <text evidence="11">The sequence shown here is derived from an EMBL/GenBank/DDBJ whole genome shotgun (WGS) entry which is preliminary data.</text>
</comment>
<keyword evidence="1" id="KW-0596">Phosphopantetheine</keyword>
<feature type="domain" description="PKS/mFAS DH" evidence="10">
    <location>
        <begin position="1953"/>
        <end position="2007"/>
    </location>
</feature>
<protein>
    <submittedName>
        <fullName evidence="11">Uncharacterized protein</fullName>
    </submittedName>
</protein>
<keyword evidence="5" id="KW-0511">Multifunctional enzyme</keyword>
<dbReference type="InterPro" id="IPR049900">
    <property type="entry name" value="PKS_mFAS_DH"/>
</dbReference>
<dbReference type="InterPro" id="IPR016039">
    <property type="entry name" value="Thiolase-like"/>
</dbReference>
<dbReference type="PANTHER" id="PTHR43775:SF51">
    <property type="entry name" value="INACTIVE PHENOLPHTHIOCEROL SYNTHESIS POLYKETIDE SYNTHASE TYPE I PKS1-RELATED"/>
    <property type="match status" value="1"/>
</dbReference>
<dbReference type="PROSITE" id="PS52019">
    <property type="entry name" value="PKS_MFAS_DH"/>
    <property type="match status" value="1"/>
</dbReference>
<dbReference type="PROSITE" id="PS50075">
    <property type="entry name" value="CARRIER"/>
    <property type="match status" value="1"/>
</dbReference>
<dbReference type="InterPro" id="IPR016036">
    <property type="entry name" value="Malonyl_transacylase_ACP-bd"/>
</dbReference>
<proteinExistence type="predicted"/>
<dbReference type="SUPFAM" id="SSF47336">
    <property type="entry name" value="ACP-like"/>
    <property type="match status" value="1"/>
</dbReference>
<dbReference type="SMART" id="SM01294">
    <property type="entry name" value="PKS_PP_betabranch"/>
    <property type="match status" value="1"/>
</dbReference>
<evidence type="ECO:0000256" key="3">
    <source>
        <dbReference type="ARBA" id="ARBA00022679"/>
    </source>
</evidence>
<evidence type="ECO:0000256" key="4">
    <source>
        <dbReference type="ARBA" id="ARBA00023194"/>
    </source>
</evidence>
<dbReference type="Gene3D" id="3.30.70.3290">
    <property type="match status" value="2"/>
</dbReference>
<evidence type="ECO:0000256" key="1">
    <source>
        <dbReference type="ARBA" id="ARBA00022450"/>
    </source>
</evidence>
<evidence type="ECO:0000259" key="8">
    <source>
        <dbReference type="PROSITE" id="PS50075"/>
    </source>
</evidence>
<dbReference type="FunFam" id="3.40.47.10:FF:000019">
    <property type="entry name" value="Polyketide synthase type I"/>
    <property type="match status" value="2"/>
</dbReference>
<dbReference type="GO" id="GO:0033068">
    <property type="term" value="P:macrolide biosynthetic process"/>
    <property type="evidence" value="ECO:0007669"/>
    <property type="project" value="UniProtKB-ARBA"/>
</dbReference>
<dbReference type="InterPro" id="IPR042104">
    <property type="entry name" value="PKS_dehydratase_sf"/>
</dbReference>
<dbReference type="SMART" id="SM00825">
    <property type="entry name" value="PKS_KS"/>
    <property type="match status" value="2"/>
</dbReference>
<dbReference type="SUPFAM" id="SSF53901">
    <property type="entry name" value="Thiolase-like"/>
    <property type="match status" value="2"/>
</dbReference>
<feature type="domain" description="Ketosynthase family 3 (KS3)" evidence="9">
    <location>
        <begin position="16"/>
        <end position="442"/>
    </location>
</feature>
<dbReference type="SMART" id="SM00827">
    <property type="entry name" value="PKS_AT"/>
    <property type="match status" value="2"/>
</dbReference>
<dbReference type="GO" id="GO:0004315">
    <property type="term" value="F:3-oxoacyl-[acyl-carrier-protein] synthase activity"/>
    <property type="evidence" value="ECO:0007669"/>
    <property type="project" value="InterPro"/>
</dbReference>
<name>A0A101N5A0_9ACTN</name>
<evidence type="ECO:0000259" key="10">
    <source>
        <dbReference type="PROSITE" id="PS52019"/>
    </source>
</evidence>
<evidence type="ECO:0000256" key="5">
    <source>
        <dbReference type="ARBA" id="ARBA00023268"/>
    </source>
</evidence>
<dbReference type="InterPro" id="IPR016035">
    <property type="entry name" value="Acyl_Trfase/lysoPLipase"/>
</dbReference>
<feature type="non-terminal residue" evidence="11">
    <location>
        <position position="2007"/>
    </location>
</feature>
<dbReference type="CDD" id="cd00833">
    <property type="entry name" value="PKS"/>
    <property type="match status" value="2"/>
</dbReference>
<dbReference type="Pfam" id="PF00698">
    <property type="entry name" value="Acyl_transf_1"/>
    <property type="match status" value="2"/>
</dbReference>
<keyword evidence="12" id="KW-1185">Reference proteome</keyword>
<dbReference type="EMBL" id="LMWL01000106">
    <property type="protein sequence ID" value="KUM86788.1"/>
    <property type="molecule type" value="Genomic_DNA"/>
</dbReference>
<accession>A0A101N5A0</accession>
<dbReference type="InterPro" id="IPR018201">
    <property type="entry name" value="Ketoacyl_synth_AS"/>
</dbReference>
<evidence type="ECO:0000313" key="12">
    <source>
        <dbReference type="Proteomes" id="UP000054241"/>
    </source>
</evidence>
<keyword evidence="6" id="KW-0012">Acyltransferase</keyword>